<evidence type="ECO:0000313" key="3">
    <source>
        <dbReference type="Proteomes" id="UP000471293"/>
    </source>
</evidence>
<reference evidence="2 3" key="1">
    <citation type="submission" date="2020-01" db="EMBL/GenBank/DDBJ databases">
        <title>Insect and environment-associated Actinomycetes.</title>
        <authorList>
            <person name="Currrie C."/>
            <person name="Chevrette M."/>
            <person name="Carlson C."/>
            <person name="Stubbendieck R."/>
            <person name="Wendt-Pienkowski E."/>
        </authorList>
    </citation>
    <scope>NUCLEOTIDE SEQUENCE [LARGE SCALE GENOMIC DNA]</scope>
    <source>
        <strain evidence="2 3">SID11342</strain>
    </source>
</reference>
<organism evidence="2 3">
    <name type="scientific">Streptomyces halstedii</name>
    <dbReference type="NCBI Taxonomy" id="1944"/>
    <lineage>
        <taxon>Bacteria</taxon>
        <taxon>Bacillati</taxon>
        <taxon>Actinomycetota</taxon>
        <taxon>Actinomycetes</taxon>
        <taxon>Kitasatosporales</taxon>
        <taxon>Streptomycetaceae</taxon>
        <taxon>Streptomyces</taxon>
    </lineage>
</organism>
<dbReference type="AlphaFoldDB" id="A0A6N9U6K8"/>
<accession>A0A6N9U6K8</accession>
<dbReference type="EMBL" id="JAAGLQ010000401">
    <property type="protein sequence ID" value="NEA17556.1"/>
    <property type="molecule type" value="Genomic_DNA"/>
</dbReference>
<gene>
    <name evidence="2" type="ORF">G3I29_18975</name>
</gene>
<comment type="caution">
    <text evidence="2">The sequence shown here is derived from an EMBL/GenBank/DDBJ whole genome shotgun (WGS) entry which is preliminary data.</text>
</comment>
<name>A0A6N9U6K8_STRHA</name>
<protein>
    <submittedName>
        <fullName evidence="2">Uncharacterized protein</fullName>
    </submittedName>
</protein>
<feature type="region of interest" description="Disordered" evidence="1">
    <location>
        <begin position="64"/>
        <end position="86"/>
    </location>
</feature>
<evidence type="ECO:0000256" key="1">
    <source>
        <dbReference type="SAM" id="MobiDB-lite"/>
    </source>
</evidence>
<dbReference type="Proteomes" id="UP000471293">
    <property type="component" value="Unassembled WGS sequence"/>
</dbReference>
<evidence type="ECO:0000313" key="2">
    <source>
        <dbReference type="EMBL" id="NEA17556.1"/>
    </source>
</evidence>
<proteinExistence type="predicted"/>
<sequence>MSAVAVARSSTVSWSSLVSLGVPVRLDRGRQAHGLGGTDSGELGTGQTGTHQLVRVQLAVAVTQSTRLEPGSRRKDEAPQHGGPAR</sequence>
<dbReference type="RefSeq" id="WP_164346207.1">
    <property type="nucleotide sequence ID" value="NZ_JAAGLQ010000401.1"/>
</dbReference>
<feature type="compositionally biased region" description="Basic and acidic residues" evidence="1">
    <location>
        <begin position="70"/>
        <end position="79"/>
    </location>
</feature>